<dbReference type="RefSeq" id="WP_339575174.1">
    <property type="nucleotide sequence ID" value="NZ_JBBIAA010000011.1"/>
</dbReference>
<gene>
    <name evidence="2" type="ORF">WDZ17_10855</name>
</gene>
<dbReference type="EMBL" id="JBBIAA010000011">
    <property type="protein sequence ID" value="MEJ5945790.1"/>
    <property type="molecule type" value="Genomic_DNA"/>
</dbReference>
<keyword evidence="3" id="KW-1185">Reference proteome</keyword>
<organism evidence="2 3">
    <name type="scientific">Pseudokineococcus basanitobsidens</name>
    <dbReference type="NCBI Taxonomy" id="1926649"/>
    <lineage>
        <taxon>Bacteria</taxon>
        <taxon>Bacillati</taxon>
        <taxon>Actinomycetota</taxon>
        <taxon>Actinomycetes</taxon>
        <taxon>Kineosporiales</taxon>
        <taxon>Kineosporiaceae</taxon>
        <taxon>Pseudokineococcus</taxon>
    </lineage>
</organism>
<sequence>MGQAAHDPRPQGQVAHERAQNEVSDVLLNLEHTISRAKKAARRLGESPEEHNAKLALAEARVALEATRSRLQKDAYFAGDELRLV</sequence>
<evidence type="ECO:0000313" key="3">
    <source>
        <dbReference type="Proteomes" id="UP001387100"/>
    </source>
</evidence>
<evidence type="ECO:0000313" key="2">
    <source>
        <dbReference type="EMBL" id="MEJ5945790.1"/>
    </source>
</evidence>
<protein>
    <submittedName>
        <fullName evidence="2">Uncharacterized protein</fullName>
    </submittedName>
</protein>
<comment type="caution">
    <text evidence="2">The sequence shown here is derived from an EMBL/GenBank/DDBJ whole genome shotgun (WGS) entry which is preliminary data.</text>
</comment>
<feature type="region of interest" description="Disordered" evidence="1">
    <location>
        <begin position="1"/>
        <end position="21"/>
    </location>
</feature>
<reference evidence="2 3" key="1">
    <citation type="journal article" date="2017" name="Int. J. Syst. Evol. Microbiol.">
        <title>Pseudokineococcus basanitobsidens sp. nov., isolated from volcanic rock.</title>
        <authorList>
            <person name="Lee D.W."/>
            <person name="Park M.Y."/>
            <person name="Kim J.J."/>
            <person name="Kim B.S."/>
        </authorList>
    </citation>
    <scope>NUCLEOTIDE SEQUENCE [LARGE SCALE GENOMIC DNA]</scope>
    <source>
        <strain evidence="2 3">DSM 103726</strain>
    </source>
</reference>
<name>A0ABU8RL17_9ACTN</name>
<proteinExistence type="predicted"/>
<accession>A0ABU8RL17</accession>
<evidence type="ECO:0000256" key="1">
    <source>
        <dbReference type="SAM" id="MobiDB-lite"/>
    </source>
</evidence>
<dbReference type="Proteomes" id="UP001387100">
    <property type="component" value="Unassembled WGS sequence"/>
</dbReference>